<proteinExistence type="predicted"/>
<sequence length="396" mass="42057">MSTAARELGLRPKVLELAVQIGEIRSDGGAKDPRRVARAELNRLKESAGFPQSLEERLRVVDAGEGAELLGICTARFARLARGGCFSPVRFYVNRYRSVVWLYLARELEAFAGRRPELLTGAVPRGLRVLLGEGVDYRPRHWRGRRVGQLCRQAAGRPWEVAAARSAVLTPEVLEEAVPDRAERALLQALRPELMVVRGESSATREVAEGLCVAEAEDEILWHRLMLEAELQDARAAQGQEAERGEERGASSDVGASSEGRAEPPGAGGGAPGREELSTPAPAEAPGPVVGAAAGEVSAGSGAAGPDGAGLVSRPAGRPQSGAESGSPPGTAGGGASGQGWVKAPDCRGRDTGRKPARAADPAVLRRRAHLLSRVRGPRRGVAWWRRDGDFRRPAF</sequence>
<evidence type="ECO:0000313" key="2">
    <source>
        <dbReference type="EMBL" id="MFC4495136.1"/>
    </source>
</evidence>
<protein>
    <submittedName>
        <fullName evidence="2">DUF6397 family protein</fullName>
    </submittedName>
</protein>
<feature type="compositionally biased region" description="Low complexity" evidence="1">
    <location>
        <begin position="321"/>
        <end position="330"/>
    </location>
</feature>
<dbReference type="EMBL" id="JBHSFH010000006">
    <property type="protein sequence ID" value="MFC4495136.1"/>
    <property type="molecule type" value="Genomic_DNA"/>
</dbReference>
<dbReference type="RefSeq" id="WP_386447394.1">
    <property type="nucleotide sequence ID" value="NZ_JBHSFH010000006.1"/>
</dbReference>
<reference evidence="3" key="1">
    <citation type="journal article" date="2019" name="Int. J. Syst. Evol. Microbiol.">
        <title>The Global Catalogue of Microorganisms (GCM) 10K type strain sequencing project: providing services to taxonomists for standard genome sequencing and annotation.</title>
        <authorList>
            <consortium name="The Broad Institute Genomics Platform"/>
            <consortium name="The Broad Institute Genome Sequencing Center for Infectious Disease"/>
            <person name="Wu L."/>
            <person name="Ma J."/>
        </authorList>
    </citation>
    <scope>NUCLEOTIDE SEQUENCE [LARGE SCALE GENOMIC DNA]</scope>
    <source>
        <strain evidence="3">CGMCC 4.7357</strain>
    </source>
</reference>
<gene>
    <name evidence="2" type="ORF">ACFPA8_13445</name>
</gene>
<feature type="compositionally biased region" description="Low complexity" evidence="1">
    <location>
        <begin position="280"/>
        <end position="301"/>
    </location>
</feature>
<name>A0ABV9A8C7_9ACTN</name>
<organism evidence="2 3">
    <name type="scientific">Streptomyces ovatisporus</name>
    <dbReference type="NCBI Taxonomy" id="1128682"/>
    <lineage>
        <taxon>Bacteria</taxon>
        <taxon>Bacillati</taxon>
        <taxon>Actinomycetota</taxon>
        <taxon>Actinomycetes</taxon>
        <taxon>Kitasatosporales</taxon>
        <taxon>Streptomycetaceae</taxon>
        <taxon>Streptomyces</taxon>
    </lineage>
</organism>
<dbReference type="Pfam" id="PF19934">
    <property type="entry name" value="DUF6397"/>
    <property type="match status" value="1"/>
</dbReference>
<accession>A0ABV9A8C7</accession>
<feature type="compositionally biased region" description="Basic and acidic residues" evidence="1">
    <location>
        <begin position="345"/>
        <end position="354"/>
    </location>
</feature>
<dbReference type="Proteomes" id="UP001595997">
    <property type="component" value="Unassembled WGS sequence"/>
</dbReference>
<evidence type="ECO:0000256" key="1">
    <source>
        <dbReference type="SAM" id="MobiDB-lite"/>
    </source>
</evidence>
<feature type="region of interest" description="Disordered" evidence="1">
    <location>
        <begin position="236"/>
        <end position="362"/>
    </location>
</feature>
<comment type="caution">
    <text evidence="2">The sequence shown here is derived from an EMBL/GenBank/DDBJ whole genome shotgun (WGS) entry which is preliminary data.</text>
</comment>
<dbReference type="InterPro" id="IPR045652">
    <property type="entry name" value="DUF6397"/>
</dbReference>
<keyword evidence="3" id="KW-1185">Reference proteome</keyword>
<feature type="compositionally biased region" description="Basic and acidic residues" evidence="1">
    <location>
        <begin position="241"/>
        <end position="250"/>
    </location>
</feature>
<evidence type="ECO:0000313" key="3">
    <source>
        <dbReference type="Proteomes" id="UP001595997"/>
    </source>
</evidence>